<keyword evidence="6 11" id="KW-0472">Membrane</keyword>
<evidence type="ECO:0000256" key="10">
    <source>
        <dbReference type="SAM" id="MobiDB-lite"/>
    </source>
</evidence>
<feature type="compositionally biased region" description="Basic and acidic residues" evidence="10">
    <location>
        <begin position="163"/>
        <end position="196"/>
    </location>
</feature>
<keyword evidence="4" id="KW-0256">Endoplasmic reticulum</keyword>
<evidence type="ECO:0000256" key="9">
    <source>
        <dbReference type="ARBA" id="ARBA00072899"/>
    </source>
</evidence>
<evidence type="ECO:0000256" key="6">
    <source>
        <dbReference type="ARBA" id="ARBA00023136"/>
    </source>
</evidence>
<keyword evidence="14" id="KW-1185">Reference proteome</keyword>
<reference evidence="13" key="1">
    <citation type="submission" date="2023-01" db="EMBL/GenBank/DDBJ databases">
        <authorList>
            <person name="Van Ghelder C."/>
            <person name="Rancurel C."/>
        </authorList>
    </citation>
    <scope>NUCLEOTIDE SEQUENCE</scope>
    <source>
        <strain evidence="13">CNCM I-4278</strain>
    </source>
</reference>
<feature type="domain" description="CUE" evidence="12">
    <location>
        <begin position="48"/>
        <end position="91"/>
    </location>
</feature>
<evidence type="ECO:0000256" key="11">
    <source>
        <dbReference type="SAM" id="Phobius"/>
    </source>
</evidence>
<dbReference type="Pfam" id="PF02845">
    <property type="entry name" value="CUE"/>
    <property type="match status" value="1"/>
</dbReference>
<keyword evidence="5 11" id="KW-1133">Transmembrane helix</keyword>
<gene>
    <name evidence="13" type="ORF">PDIGIT_LOCUS10517</name>
</gene>
<dbReference type="Gene3D" id="1.10.8.10">
    <property type="entry name" value="DNA helicase RuvA subunit, C-terminal domain"/>
    <property type="match status" value="1"/>
</dbReference>
<evidence type="ECO:0000256" key="1">
    <source>
        <dbReference type="ARBA" id="ARBA00004586"/>
    </source>
</evidence>
<evidence type="ECO:0000256" key="7">
    <source>
        <dbReference type="ARBA" id="ARBA00037847"/>
    </source>
</evidence>
<dbReference type="GO" id="GO:0005789">
    <property type="term" value="C:endoplasmic reticulum membrane"/>
    <property type="evidence" value="ECO:0007669"/>
    <property type="project" value="UniProtKB-SubCell"/>
</dbReference>
<name>A0A9W4UK22_9PLEO</name>
<evidence type="ECO:0000256" key="3">
    <source>
        <dbReference type="ARBA" id="ARBA00022786"/>
    </source>
</evidence>
<protein>
    <recommendedName>
        <fullName evidence="9">Coupling of ubiquitin conjugation to ER degradation protein 1</fullName>
    </recommendedName>
</protein>
<dbReference type="EMBL" id="CAOQHR010000007">
    <property type="protein sequence ID" value="CAI6337405.1"/>
    <property type="molecule type" value="Genomic_DNA"/>
</dbReference>
<dbReference type="InterPro" id="IPR003892">
    <property type="entry name" value="CUE"/>
</dbReference>
<sequence length="196" mass="21643">MAEQTLNIPSILVFIIVTVLAVRWYTRSNTATSNNPQASSTTGATVRINAAQVEQISQMFPQLQRRSIAWELHRNGGNVAAVTEKVLSGRSLETPPPSFTLPTPLRSTTNTPTSRTPTPAAKAVSKPDLISRYNLSSKLANSASETSATTSEGEQPVKPKAWSQDRNERQSNLQRRREEMILAARRKMEEKDRAKA</sequence>
<dbReference type="FunFam" id="1.10.8.10:FF:000050">
    <property type="entry name" value="Related to AMFR protein"/>
    <property type="match status" value="1"/>
</dbReference>
<dbReference type="AlphaFoldDB" id="A0A9W4UK22"/>
<evidence type="ECO:0000313" key="13">
    <source>
        <dbReference type="EMBL" id="CAI6337405.1"/>
    </source>
</evidence>
<evidence type="ECO:0000256" key="5">
    <source>
        <dbReference type="ARBA" id="ARBA00022989"/>
    </source>
</evidence>
<keyword evidence="2 11" id="KW-0812">Transmembrane</keyword>
<feature type="region of interest" description="Disordered" evidence="10">
    <location>
        <begin position="88"/>
        <end position="129"/>
    </location>
</feature>
<dbReference type="PROSITE" id="PS51140">
    <property type="entry name" value="CUE"/>
    <property type="match status" value="1"/>
</dbReference>
<feature type="transmembrane region" description="Helical" evidence="11">
    <location>
        <begin position="6"/>
        <end position="25"/>
    </location>
</feature>
<comment type="subcellular location">
    <subcellularLocation>
        <location evidence="7">Endomembrane system</location>
        <topology evidence="7">Single-pass membrane protein</topology>
    </subcellularLocation>
    <subcellularLocation>
        <location evidence="1">Endoplasmic reticulum membrane</location>
    </subcellularLocation>
</comment>
<evidence type="ECO:0000256" key="2">
    <source>
        <dbReference type="ARBA" id="ARBA00022692"/>
    </source>
</evidence>
<feature type="compositionally biased region" description="Low complexity" evidence="10">
    <location>
        <begin position="100"/>
        <end position="119"/>
    </location>
</feature>
<feature type="compositionally biased region" description="Low complexity" evidence="10">
    <location>
        <begin position="141"/>
        <end position="154"/>
    </location>
</feature>
<feature type="region of interest" description="Disordered" evidence="10">
    <location>
        <begin position="141"/>
        <end position="196"/>
    </location>
</feature>
<comment type="similarity">
    <text evidence="8">Belongs to the CUE1 family.</text>
</comment>
<dbReference type="Proteomes" id="UP001152607">
    <property type="component" value="Unassembled WGS sequence"/>
</dbReference>
<comment type="caution">
    <text evidence="13">The sequence shown here is derived from an EMBL/GenBank/DDBJ whole genome shotgun (WGS) entry which is preliminary data.</text>
</comment>
<proteinExistence type="inferred from homology"/>
<evidence type="ECO:0000256" key="8">
    <source>
        <dbReference type="ARBA" id="ARBA00061383"/>
    </source>
</evidence>
<keyword evidence="3" id="KW-0833">Ubl conjugation pathway</keyword>
<evidence type="ECO:0000259" key="12">
    <source>
        <dbReference type="PROSITE" id="PS51140"/>
    </source>
</evidence>
<accession>A0A9W4UK22</accession>
<evidence type="ECO:0000256" key="4">
    <source>
        <dbReference type="ARBA" id="ARBA00022824"/>
    </source>
</evidence>
<dbReference type="OrthoDB" id="3824970at2759"/>
<organism evidence="13 14">
    <name type="scientific">Periconia digitata</name>
    <dbReference type="NCBI Taxonomy" id="1303443"/>
    <lineage>
        <taxon>Eukaryota</taxon>
        <taxon>Fungi</taxon>
        <taxon>Dikarya</taxon>
        <taxon>Ascomycota</taxon>
        <taxon>Pezizomycotina</taxon>
        <taxon>Dothideomycetes</taxon>
        <taxon>Pleosporomycetidae</taxon>
        <taxon>Pleosporales</taxon>
        <taxon>Massarineae</taxon>
        <taxon>Periconiaceae</taxon>
        <taxon>Periconia</taxon>
    </lineage>
</organism>
<dbReference type="GO" id="GO:0043130">
    <property type="term" value="F:ubiquitin binding"/>
    <property type="evidence" value="ECO:0007669"/>
    <property type="project" value="InterPro"/>
</dbReference>
<evidence type="ECO:0000313" key="14">
    <source>
        <dbReference type="Proteomes" id="UP001152607"/>
    </source>
</evidence>